<keyword evidence="5" id="KW-1185">Reference proteome</keyword>
<reference evidence="4" key="2">
    <citation type="submission" date="2020-11" db="EMBL/GenBank/DDBJ databases">
        <authorList>
            <consortium name="DOE Joint Genome Institute"/>
            <person name="Kuo A."/>
            <person name="Miyauchi S."/>
            <person name="Kiss E."/>
            <person name="Drula E."/>
            <person name="Kohler A."/>
            <person name="Sanchez-Garcia M."/>
            <person name="Andreopoulos B."/>
            <person name="Barry K.W."/>
            <person name="Bonito G."/>
            <person name="Buee M."/>
            <person name="Carver A."/>
            <person name="Chen C."/>
            <person name="Cichocki N."/>
            <person name="Clum A."/>
            <person name="Culley D."/>
            <person name="Crous P.W."/>
            <person name="Fauchery L."/>
            <person name="Girlanda M."/>
            <person name="Hayes R."/>
            <person name="Keri Z."/>
            <person name="Labutti K."/>
            <person name="Lipzen A."/>
            <person name="Lombard V."/>
            <person name="Magnuson J."/>
            <person name="Maillard F."/>
            <person name="Morin E."/>
            <person name="Murat C."/>
            <person name="Nolan M."/>
            <person name="Ohm R."/>
            <person name="Pangilinan J."/>
            <person name="Pereira M."/>
            <person name="Perotto S."/>
            <person name="Peter M."/>
            <person name="Riley R."/>
            <person name="Sitrit Y."/>
            <person name="Stielow B."/>
            <person name="Szollosi G."/>
            <person name="Zifcakova L."/>
            <person name="Stursova M."/>
            <person name="Spatafora J.W."/>
            <person name="Tedersoo L."/>
            <person name="Vaario L.-M."/>
            <person name="Yamada A."/>
            <person name="Yan M."/>
            <person name="Wang P."/>
            <person name="Xu J."/>
            <person name="Bruns T."/>
            <person name="Baldrian P."/>
            <person name="Vilgalys R."/>
            <person name="Henrissat B."/>
            <person name="Grigoriev I.V."/>
            <person name="Hibbett D."/>
            <person name="Nagy L.G."/>
            <person name="Martin F.M."/>
        </authorList>
    </citation>
    <scope>NUCLEOTIDE SEQUENCE</scope>
    <source>
        <strain evidence="4">UH-Tt-Lm1</strain>
    </source>
</reference>
<protein>
    <recommendedName>
        <fullName evidence="1">Defective in cullin neddylation protein</fullName>
    </recommendedName>
</protein>
<dbReference type="EMBL" id="WIUZ02000008">
    <property type="protein sequence ID" value="KAF9784507.1"/>
    <property type="molecule type" value="Genomic_DNA"/>
</dbReference>
<accession>A0A9P6L675</accession>
<gene>
    <name evidence="4" type="ORF">BJ322DRAFT_1064833</name>
</gene>
<dbReference type="GO" id="GO:0097602">
    <property type="term" value="F:cullin family protein binding"/>
    <property type="evidence" value="ECO:0007669"/>
    <property type="project" value="TreeGrafter"/>
</dbReference>
<comment type="function">
    <text evidence="1">Neddylation of cullins play an essential role in the regulation of SCF-type complexes activity.</text>
</comment>
<dbReference type="Proteomes" id="UP000736335">
    <property type="component" value="Unassembled WGS sequence"/>
</dbReference>
<dbReference type="Gene3D" id="1.10.238.200">
    <property type="entry name" value="Cullin, PONY binding domain"/>
    <property type="match status" value="1"/>
</dbReference>
<dbReference type="Pfam" id="PF14555">
    <property type="entry name" value="UBA_4"/>
    <property type="match status" value="1"/>
</dbReference>
<dbReference type="Gene3D" id="1.10.8.10">
    <property type="entry name" value="DNA helicase RuvA subunit, C-terminal domain"/>
    <property type="match status" value="1"/>
</dbReference>
<organism evidence="4 5">
    <name type="scientific">Thelephora terrestris</name>
    <dbReference type="NCBI Taxonomy" id="56493"/>
    <lineage>
        <taxon>Eukaryota</taxon>
        <taxon>Fungi</taxon>
        <taxon>Dikarya</taxon>
        <taxon>Basidiomycota</taxon>
        <taxon>Agaricomycotina</taxon>
        <taxon>Agaricomycetes</taxon>
        <taxon>Thelephorales</taxon>
        <taxon>Thelephoraceae</taxon>
        <taxon>Thelephora</taxon>
    </lineage>
</organism>
<dbReference type="OrthoDB" id="27198at2759"/>
<sequence>MSKKSKISEDLIAQFCGITGASVKSAKKYLGDHKRIDSAIDAYYTEGGESSSSRVTPNAVADPQRLNQVYDVYKDSDGDEITVGGALKWFEALGVDPEDVVLLPLAYELKSPTVGSFPRKPWIDGWKSLGCDSIPTMKEALPRLRDKLANNRLYFTSVYNYTFEFAKTGGQRSIGVETAIAFWGLLIPHGLTGPALAHDSDEGTDDDDDDEPMGAEEGWQPKFTDWWFEFLTTKGGKGVSKDTWAMFLDFVRTIDSEFKNHDYDAAWPSSIDDFVMYVRKEKLGFA</sequence>
<dbReference type="GO" id="GO:0031624">
    <property type="term" value="F:ubiquitin conjugating enzyme binding"/>
    <property type="evidence" value="ECO:0007669"/>
    <property type="project" value="TreeGrafter"/>
</dbReference>
<evidence type="ECO:0000313" key="5">
    <source>
        <dbReference type="Proteomes" id="UP000736335"/>
    </source>
</evidence>
<feature type="domain" description="DCUN1" evidence="3">
    <location>
        <begin position="61"/>
        <end position="279"/>
    </location>
</feature>
<name>A0A9P6L675_9AGAM</name>
<dbReference type="Gene3D" id="1.10.238.10">
    <property type="entry name" value="EF-hand"/>
    <property type="match status" value="1"/>
</dbReference>
<dbReference type="GO" id="GO:0000151">
    <property type="term" value="C:ubiquitin ligase complex"/>
    <property type="evidence" value="ECO:0007669"/>
    <property type="project" value="TreeGrafter"/>
</dbReference>
<comment type="caution">
    <text evidence="4">The sequence shown here is derived from an EMBL/GenBank/DDBJ whole genome shotgun (WGS) entry which is preliminary data.</text>
</comment>
<dbReference type="GO" id="GO:0032182">
    <property type="term" value="F:ubiquitin-like protein binding"/>
    <property type="evidence" value="ECO:0007669"/>
    <property type="project" value="TreeGrafter"/>
</dbReference>
<dbReference type="Pfam" id="PF03556">
    <property type="entry name" value="Cullin_binding"/>
    <property type="match status" value="1"/>
</dbReference>
<evidence type="ECO:0000256" key="1">
    <source>
        <dbReference type="RuleBase" id="RU410713"/>
    </source>
</evidence>
<evidence type="ECO:0000256" key="2">
    <source>
        <dbReference type="SAM" id="MobiDB-lite"/>
    </source>
</evidence>
<dbReference type="InterPro" id="IPR042460">
    <property type="entry name" value="DCN1-like_PONY"/>
</dbReference>
<dbReference type="AlphaFoldDB" id="A0A9P6L675"/>
<dbReference type="InterPro" id="IPR005176">
    <property type="entry name" value="PONY_dom"/>
</dbReference>
<evidence type="ECO:0000313" key="4">
    <source>
        <dbReference type="EMBL" id="KAF9784507.1"/>
    </source>
</evidence>
<dbReference type="InterPro" id="IPR014764">
    <property type="entry name" value="DCN-prot"/>
</dbReference>
<dbReference type="PANTHER" id="PTHR12281">
    <property type="entry name" value="RP42 RELATED"/>
    <property type="match status" value="1"/>
</dbReference>
<dbReference type="PROSITE" id="PS51229">
    <property type="entry name" value="DCUN1"/>
    <property type="match status" value="1"/>
</dbReference>
<proteinExistence type="predicted"/>
<feature type="region of interest" description="Disordered" evidence="2">
    <location>
        <begin position="197"/>
        <end position="217"/>
    </location>
</feature>
<dbReference type="GO" id="GO:0045116">
    <property type="term" value="P:protein neddylation"/>
    <property type="evidence" value="ECO:0007669"/>
    <property type="project" value="TreeGrafter"/>
</dbReference>
<evidence type="ECO:0000259" key="3">
    <source>
        <dbReference type="PROSITE" id="PS51229"/>
    </source>
</evidence>
<reference evidence="4" key="1">
    <citation type="journal article" date="2020" name="Nat. Commun.">
        <title>Large-scale genome sequencing of mycorrhizal fungi provides insights into the early evolution of symbiotic traits.</title>
        <authorList>
            <person name="Miyauchi S."/>
            <person name="Kiss E."/>
            <person name="Kuo A."/>
            <person name="Drula E."/>
            <person name="Kohler A."/>
            <person name="Sanchez-Garcia M."/>
            <person name="Morin E."/>
            <person name="Andreopoulos B."/>
            <person name="Barry K.W."/>
            <person name="Bonito G."/>
            <person name="Buee M."/>
            <person name="Carver A."/>
            <person name="Chen C."/>
            <person name="Cichocki N."/>
            <person name="Clum A."/>
            <person name="Culley D."/>
            <person name="Crous P.W."/>
            <person name="Fauchery L."/>
            <person name="Girlanda M."/>
            <person name="Hayes R.D."/>
            <person name="Keri Z."/>
            <person name="LaButti K."/>
            <person name="Lipzen A."/>
            <person name="Lombard V."/>
            <person name="Magnuson J."/>
            <person name="Maillard F."/>
            <person name="Murat C."/>
            <person name="Nolan M."/>
            <person name="Ohm R.A."/>
            <person name="Pangilinan J."/>
            <person name="Pereira M.F."/>
            <person name="Perotto S."/>
            <person name="Peter M."/>
            <person name="Pfister S."/>
            <person name="Riley R."/>
            <person name="Sitrit Y."/>
            <person name="Stielow J.B."/>
            <person name="Szollosi G."/>
            <person name="Zifcakova L."/>
            <person name="Stursova M."/>
            <person name="Spatafora J.W."/>
            <person name="Tedersoo L."/>
            <person name="Vaario L.M."/>
            <person name="Yamada A."/>
            <person name="Yan M."/>
            <person name="Wang P."/>
            <person name="Xu J."/>
            <person name="Bruns T."/>
            <person name="Baldrian P."/>
            <person name="Vilgalys R."/>
            <person name="Dunand C."/>
            <person name="Henrissat B."/>
            <person name="Grigoriev I.V."/>
            <person name="Hibbett D."/>
            <person name="Nagy L.G."/>
            <person name="Martin F.M."/>
        </authorList>
    </citation>
    <scope>NUCLEOTIDE SEQUENCE</scope>
    <source>
        <strain evidence="4">UH-Tt-Lm1</strain>
    </source>
</reference>
<dbReference type="PANTHER" id="PTHR12281:SF31">
    <property type="entry name" value="DCN1-LIKE PROTEIN 3"/>
    <property type="match status" value="1"/>
</dbReference>
<feature type="compositionally biased region" description="Acidic residues" evidence="2">
    <location>
        <begin position="202"/>
        <end position="214"/>
    </location>
</feature>